<dbReference type="EMBL" id="MDTU01000001">
    <property type="protein sequence ID" value="ODN42028.1"/>
    <property type="molecule type" value="Genomic_DNA"/>
</dbReference>
<name>A0ABX2ZZU4_9GAMM</name>
<dbReference type="Proteomes" id="UP000094329">
    <property type="component" value="Unassembled WGS sequence"/>
</dbReference>
<organism evidence="1 2">
    <name type="scientific">Piscirickettsia litoralis</name>
    <dbReference type="NCBI Taxonomy" id="1891921"/>
    <lineage>
        <taxon>Bacteria</taxon>
        <taxon>Pseudomonadati</taxon>
        <taxon>Pseudomonadota</taxon>
        <taxon>Gammaproteobacteria</taxon>
        <taxon>Thiotrichales</taxon>
        <taxon>Piscirickettsiaceae</taxon>
        <taxon>Piscirickettsia</taxon>
    </lineage>
</organism>
<sequence>MSQLNATDIRDLEVMLNMLESVYRCEIPAAQRILQKIRQLTFKPPYCSNRIMFCKEYPIRTNLKFEFRVKRSRYF</sequence>
<evidence type="ECO:0000313" key="1">
    <source>
        <dbReference type="EMBL" id="ODN42028.1"/>
    </source>
</evidence>
<keyword evidence="2" id="KW-1185">Reference proteome</keyword>
<protein>
    <submittedName>
        <fullName evidence="1">Uncharacterized protein</fullName>
    </submittedName>
</protein>
<gene>
    <name evidence="1" type="ORF">BGC07_02475</name>
</gene>
<proteinExistence type="predicted"/>
<evidence type="ECO:0000313" key="2">
    <source>
        <dbReference type="Proteomes" id="UP000094329"/>
    </source>
</evidence>
<accession>A0ABX2ZZU4</accession>
<comment type="caution">
    <text evidence="1">The sequence shown here is derived from an EMBL/GenBank/DDBJ whole genome shotgun (WGS) entry which is preliminary data.</text>
</comment>
<reference evidence="1 2" key="1">
    <citation type="submission" date="2016-08" db="EMBL/GenBank/DDBJ databases">
        <title>Draft genome sequence of Candidatus Piscirickettsia litoralis, from seawater.</title>
        <authorList>
            <person name="Wan X."/>
            <person name="Lee A.J."/>
            <person name="Hou S."/>
            <person name="Donachie S.P."/>
        </authorList>
    </citation>
    <scope>NUCLEOTIDE SEQUENCE [LARGE SCALE GENOMIC DNA]</scope>
    <source>
        <strain evidence="1 2">Y2</strain>
    </source>
</reference>